<dbReference type="Pfam" id="PF01965">
    <property type="entry name" value="DJ-1_PfpI"/>
    <property type="match status" value="1"/>
</dbReference>
<dbReference type="PANTHER" id="PTHR42733:SF12">
    <property type="entry name" value="PROTEINASE"/>
    <property type="match status" value="1"/>
</dbReference>
<organism evidence="3 4">
    <name type="scientific">Stenomitos frigidus ULC18</name>
    <dbReference type="NCBI Taxonomy" id="2107698"/>
    <lineage>
        <taxon>Bacteria</taxon>
        <taxon>Bacillati</taxon>
        <taxon>Cyanobacteriota</taxon>
        <taxon>Cyanophyceae</taxon>
        <taxon>Leptolyngbyales</taxon>
        <taxon>Leptolyngbyaceae</taxon>
        <taxon>Stenomitos</taxon>
    </lineage>
</organism>
<comment type="similarity">
    <text evidence="1">Belongs to the peptidase C56 family.</text>
</comment>
<dbReference type="GO" id="GO:0006508">
    <property type="term" value="P:proteolysis"/>
    <property type="evidence" value="ECO:0007669"/>
    <property type="project" value="UniProtKB-KW"/>
</dbReference>
<keyword evidence="3" id="KW-0378">Hydrolase</keyword>
<keyword evidence="4" id="KW-1185">Reference proteome</keyword>
<reference evidence="3 4" key="2">
    <citation type="submission" date="2018-03" db="EMBL/GenBank/DDBJ databases">
        <title>The ancient ancestry and fast evolution of plastids.</title>
        <authorList>
            <person name="Moore K.R."/>
            <person name="Magnabosco C."/>
            <person name="Momper L."/>
            <person name="Gold D.A."/>
            <person name="Bosak T."/>
            <person name="Fournier G.P."/>
        </authorList>
    </citation>
    <scope>NUCLEOTIDE SEQUENCE [LARGE SCALE GENOMIC DNA]</scope>
    <source>
        <strain evidence="3 4">ULC18</strain>
    </source>
</reference>
<dbReference type="RefSeq" id="WP_106257598.1">
    <property type="nucleotide sequence ID" value="NZ_CAWNSW010000133.1"/>
</dbReference>
<keyword evidence="3" id="KW-0645">Protease</keyword>
<accession>A0A2T1E2K2</accession>
<dbReference type="GO" id="GO:0008233">
    <property type="term" value="F:peptidase activity"/>
    <property type="evidence" value="ECO:0007669"/>
    <property type="project" value="UniProtKB-KW"/>
</dbReference>
<dbReference type="PROSITE" id="PS51276">
    <property type="entry name" value="PEPTIDASE_C56_PFPI"/>
    <property type="match status" value="1"/>
</dbReference>
<dbReference type="Proteomes" id="UP000239576">
    <property type="component" value="Unassembled WGS sequence"/>
</dbReference>
<dbReference type="EMBL" id="PVWK01000098">
    <property type="protein sequence ID" value="PSB26979.1"/>
    <property type="molecule type" value="Genomic_DNA"/>
</dbReference>
<dbReference type="OrthoDB" id="9800516at2"/>
<gene>
    <name evidence="3" type="ORF">C7B82_17630</name>
</gene>
<dbReference type="NCBIfam" id="TIGR01382">
    <property type="entry name" value="PfpI"/>
    <property type="match status" value="1"/>
</dbReference>
<evidence type="ECO:0000313" key="4">
    <source>
        <dbReference type="Proteomes" id="UP000239576"/>
    </source>
</evidence>
<proteinExistence type="inferred from homology"/>
<sequence>MTQSLNHIKIAILVADGFEQVEMTGPKQALDEAGAQTQIISPNNDTVQGWNHFDKGDHFPVNVTLDSANPDDYDALLLPGGVANPDQLRINEKAVRFVKSFFAAGKPVAAICHAPWTLIEAAVVNGRNLTSWPSLQTDLKNAGANWVDQDVVVDNGLVTSRKPQDIPAFNRAIVAAFATGRQQEQPLSTVS</sequence>
<dbReference type="CDD" id="cd03134">
    <property type="entry name" value="GATase1_PfpI_like"/>
    <property type="match status" value="1"/>
</dbReference>
<dbReference type="Gene3D" id="3.40.50.880">
    <property type="match status" value="1"/>
</dbReference>
<dbReference type="InterPro" id="IPR029062">
    <property type="entry name" value="Class_I_gatase-like"/>
</dbReference>
<evidence type="ECO:0000256" key="1">
    <source>
        <dbReference type="ARBA" id="ARBA00008542"/>
    </source>
</evidence>
<reference evidence="4" key="1">
    <citation type="submission" date="2018-02" db="EMBL/GenBank/DDBJ databases">
        <authorList>
            <person name="Moore K."/>
            <person name="Momper L."/>
        </authorList>
    </citation>
    <scope>NUCLEOTIDE SEQUENCE [LARGE SCALE GENOMIC DNA]</scope>
    <source>
        <strain evidence="4">ULC18</strain>
    </source>
</reference>
<dbReference type="InterPro" id="IPR006286">
    <property type="entry name" value="C56_PfpI-like"/>
</dbReference>
<dbReference type="InterPro" id="IPR002818">
    <property type="entry name" value="DJ-1/PfpI"/>
</dbReference>
<dbReference type="PANTHER" id="PTHR42733">
    <property type="entry name" value="DJ-1 PROTEIN"/>
    <property type="match status" value="1"/>
</dbReference>
<name>A0A2T1E2K2_9CYAN</name>
<comment type="caution">
    <text evidence="3">The sequence shown here is derived from an EMBL/GenBank/DDBJ whole genome shotgun (WGS) entry which is preliminary data.</text>
</comment>
<dbReference type="SUPFAM" id="SSF52317">
    <property type="entry name" value="Class I glutamine amidotransferase-like"/>
    <property type="match status" value="1"/>
</dbReference>
<evidence type="ECO:0000313" key="3">
    <source>
        <dbReference type="EMBL" id="PSB26979.1"/>
    </source>
</evidence>
<evidence type="ECO:0000259" key="2">
    <source>
        <dbReference type="Pfam" id="PF01965"/>
    </source>
</evidence>
<protein>
    <submittedName>
        <fullName evidence="3">Protease</fullName>
    </submittedName>
</protein>
<dbReference type="AlphaFoldDB" id="A0A2T1E2K2"/>
<feature type="domain" description="DJ-1/PfpI" evidence="2">
    <location>
        <begin position="9"/>
        <end position="175"/>
    </location>
</feature>